<accession>A0A9J6GAQ9</accession>
<evidence type="ECO:0000313" key="2">
    <source>
        <dbReference type="Proteomes" id="UP000821853"/>
    </source>
</evidence>
<dbReference type="OrthoDB" id="8057773at2759"/>
<organism evidence="1 2">
    <name type="scientific">Haemaphysalis longicornis</name>
    <name type="common">Bush tick</name>
    <dbReference type="NCBI Taxonomy" id="44386"/>
    <lineage>
        <taxon>Eukaryota</taxon>
        <taxon>Metazoa</taxon>
        <taxon>Ecdysozoa</taxon>
        <taxon>Arthropoda</taxon>
        <taxon>Chelicerata</taxon>
        <taxon>Arachnida</taxon>
        <taxon>Acari</taxon>
        <taxon>Parasitiformes</taxon>
        <taxon>Ixodida</taxon>
        <taxon>Ixodoidea</taxon>
        <taxon>Ixodidae</taxon>
        <taxon>Haemaphysalinae</taxon>
        <taxon>Haemaphysalis</taxon>
    </lineage>
</organism>
<dbReference type="SUPFAM" id="SSF56219">
    <property type="entry name" value="DNase I-like"/>
    <property type="match status" value="1"/>
</dbReference>
<sequence length="302" mass="35026">MVFIKEAWLAETISCKFKSAEVLAFTISKPEASSVIVAVYRPPNSDLHSFFEEFSVFLRKITHEILIIAADFNIDISDPRKRRTSDYLDLLAGFGMDSLIYKFTREEILASRLTQSCIDQIASRCSKFETLATVVRKKVADHYFTALCALSTQSVDTAHFIDHIDNNKRMDALIQKYEWSLLSVTDNVAAYDQPISQYNTLLSLSTKKVKLRSPNPQNKWITMPILEVAHEKDRLWKRCKNNPSDLLLQQEYRIIRNRLTAKLRLTKKQYFVAEFGKCRNNMRKTCGLLNDLMDKPRQKKIR</sequence>
<reference evidence="1 2" key="1">
    <citation type="journal article" date="2020" name="Cell">
        <title>Large-Scale Comparative Analyses of Tick Genomes Elucidate Their Genetic Diversity and Vector Capacities.</title>
        <authorList>
            <consortium name="Tick Genome and Microbiome Consortium (TIGMIC)"/>
            <person name="Jia N."/>
            <person name="Wang J."/>
            <person name="Shi W."/>
            <person name="Du L."/>
            <person name="Sun Y."/>
            <person name="Zhan W."/>
            <person name="Jiang J.F."/>
            <person name="Wang Q."/>
            <person name="Zhang B."/>
            <person name="Ji P."/>
            <person name="Bell-Sakyi L."/>
            <person name="Cui X.M."/>
            <person name="Yuan T.T."/>
            <person name="Jiang B.G."/>
            <person name="Yang W.F."/>
            <person name="Lam T.T."/>
            <person name="Chang Q.C."/>
            <person name="Ding S.J."/>
            <person name="Wang X.J."/>
            <person name="Zhu J.G."/>
            <person name="Ruan X.D."/>
            <person name="Zhao L."/>
            <person name="Wei J.T."/>
            <person name="Ye R.Z."/>
            <person name="Que T.C."/>
            <person name="Du C.H."/>
            <person name="Zhou Y.H."/>
            <person name="Cheng J.X."/>
            <person name="Dai P.F."/>
            <person name="Guo W.B."/>
            <person name="Han X.H."/>
            <person name="Huang E.J."/>
            <person name="Li L.F."/>
            <person name="Wei W."/>
            <person name="Gao Y.C."/>
            <person name="Liu J.Z."/>
            <person name="Shao H.Z."/>
            <person name="Wang X."/>
            <person name="Wang C.C."/>
            <person name="Yang T.C."/>
            <person name="Huo Q.B."/>
            <person name="Li W."/>
            <person name="Chen H.Y."/>
            <person name="Chen S.E."/>
            <person name="Zhou L.G."/>
            <person name="Ni X.B."/>
            <person name="Tian J.H."/>
            <person name="Sheng Y."/>
            <person name="Liu T."/>
            <person name="Pan Y.S."/>
            <person name="Xia L.Y."/>
            <person name="Li J."/>
            <person name="Zhao F."/>
            <person name="Cao W.C."/>
        </authorList>
    </citation>
    <scope>NUCLEOTIDE SEQUENCE [LARGE SCALE GENOMIC DNA]</scope>
    <source>
        <strain evidence="1">HaeL-2018</strain>
    </source>
</reference>
<dbReference type="AlphaFoldDB" id="A0A9J6GAQ9"/>
<evidence type="ECO:0000313" key="1">
    <source>
        <dbReference type="EMBL" id="KAH9372251.1"/>
    </source>
</evidence>
<dbReference type="PANTHER" id="PTHR33776:SF4">
    <property type="entry name" value="ENDONUCLEASE_EXONUCLEASE_PHOSPHATASE DOMAIN-CONTAINING PROTEIN"/>
    <property type="match status" value="1"/>
</dbReference>
<gene>
    <name evidence="1" type="ORF">HPB48_012051</name>
</gene>
<proteinExistence type="predicted"/>
<comment type="caution">
    <text evidence="1">The sequence shown here is derived from an EMBL/GenBank/DDBJ whole genome shotgun (WGS) entry which is preliminary data.</text>
</comment>
<dbReference type="Proteomes" id="UP000821853">
    <property type="component" value="Chromosome 3"/>
</dbReference>
<keyword evidence="2" id="KW-1185">Reference proteome</keyword>
<name>A0A9J6GAQ9_HAELO</name>
<protein>
    <recommendedName>
        <fullName evidence="3">Tick transposon</fullName>
    </recommendedName>
</protein>
<dbReference type="VEuPathDB" id="VectorBase:HLOH_058895"/>
<dbReference type="Gene3D" id="3.60.10.10">
    <property type="entry name" value="Endonuclease/exonuclease/phosphatase"/>
    <property type="match status" value="1"/>
</dbReference>
<dbReference type="InterPro" id="IPR036691">
    <property type="entry name" value="Endo/exonu/phosph_ase_sf"/>
</dbReference>
<dbReference type="PANTHER" id="PTHR33776">
    <property type="entry name" value="ENDO/EXONUCLEASE/PHOSPHATASE DOMAIN-CONTAINING PROTEIN"/>
    <property type="match status" value="1"/>
</dbReference>
<evidence type="ECO:0008006" key="3">
    <source>
        <dbReference type="Google" id="ProtNLM"/>
    </source>
</evidence>
<dbReference type="EMBL" id="JABSTR010000005">
    <property type="protein sequence ID" value="KAH9372251.1"/>
    <property type="molecule type" value="Genomic_DNA"/>
</dbReference>